<keyword evidence="1" id="KW-0472">Membrane</keyword>
<feature type="transmembrane region" description="Helical" evidence="1">
    <location>
        <begin position="557"/>
        <end position="579"/>
    </location>
</feature>
<protein>
    <submittedName>
        <fullName evidence="2">Uncharacterized protein</fullName>
    </submittedName>
</protein>
<name>A0A0F9HJ63_9ZZZZ</name>
<proteinExistence type="predicted"/>
<comment type="caution">
    <text evidence="2">The sequence shown here is derived from an EMBL/GenBank/DDBJ whole genome shotgun (WGS) entry which is preliminary data.</text>
</comment>
<reference evidence="2" key="1">
    <citation type="journal article" date="2015" name="Nature">
        <title>Complex archaea that bridge the gap between prokaryotes and eukaryotes.</title>
        <authorList>
            <person name="Spang A."/>
            <person name="Saw J.H."/>
            <person name="Jorgensen S.L."/>
            <person name="Zaremba-Niedzwiedzka K."/>
            <person name="Martijn J."/>
            <person name="Lind A.E."/>
            <person name="van Eijk R."/>
            <person name="Schleper C."/>
            <person name="Guy L."/>
            <person name="Ettema T.J."/>
        </authorList>
    </citation>
    <scope>NUCLEOTIDE SEQUENCE</scope>
</reference>
<dbReference type="EMBL" id="LAZR01014970">
    <property type="protein sequence ID" value="KKM15167.1"/>
    <property type="molecule type" value="Genomic_DNA"/>
</dbReference>
<gene>
    <name evidence="2" type="ORF">LCGC14_1698790</name>
</gene>
<dbReference type="AlphaFoldDB" id="A0A0F9HJ63"/>
<organism evidence="2">
    <name type="scientific">marine sediment metagenome</name>
    <dbReference type="NCBI Taxonomy" id="412755"/>
    <lineage>
        <taxon>unclassified sequences</taxon>
        <taxon>metagenomes</taxon>
        <taxon>ecological metagenomes</taxon>
    </lineage>
</organism>
<keyword evidence="1" id="KW-1133">Transmembrane helix</keyword>
<accession>A0A0F9HJ63</accession>
<evidence type="ECO:0000313" key="2">
    <source>
        <dbReference type="EMBL" id="KKM15167.1"/>
    </source>
</evidence>
<sequence>MKNEIGRKITSLTLMTIMVAGGMSFAVPGVMPSAYAANANLFVSAENSQFSNYMSGPQVIEVVVIDPDIDDTDEAKGEPDVTINGKIMRMVQAVDGNWYGYFADRNQALIADSTVVGNTAGEGLDFGVFCAETTGGTVLGEGVSSVDISDTVGIAVKNTVIVANEVQGTSPPVALTNTCTAGSTSTVDNQNVLREEKDVNTTLPGVADGDGQIGLDPDFWPFIQLYPLNPTGNVVIQYNKGGGAQTTTLTFDTVENFAGIELDRTIYPNNAQVHVTITDLWLNIDPTDEDSWTWDTNGTDRNDLGTFYQVFNENGGQAGALAADGVIDINVGSTLGDLMIEDNGILILTTDAQSSGIPVVTLQDNDDTDLTCTTAAACAVTSNPGALVAGSVPVTITELGPNSGIFGTYDESDTSNLLITGNALRGTSATIDYNETPTTILVGFDFATIDIQPIDDTWSSGEEIPLVLVDGDANKNSRADEDLDLNNPDVTLIPSLQTGSPYSLGTTGTGSDTVATAVFTSTILPNPGVGVFSAPTATVDLGGLATTTVQTFSQRALVTPLITTVILIIIAFYINILFIKF</sequence>
<evidence type="ECO:0000256" key="1">
    <source>
        <dbReference type="SAM" id="Phobius"/>
    </source>
</evidence>
<keyword evidence="1" id="KW-0812">Transmembrane</keyword>